<keyword evidence="5" id="KW-0805">Transcription regulation</keyword>
<dbReference type="InterPro" id="IPR051061">
    <property type="entry name" value="Zinc_finger_trans_reg"/>
</dbReference>
<gene>
    <name evidence="10" type="ORF">EAE97_003091</name>
</gene>
<dbReference type="Pfam" id="PF00096">
    <property type="entry name" value="zf-C2H2"/>
    <property type="match status" value="2"/>
</dbReference>
<keyword evidence="11" id="KW-1185">Reference proteome</keyword>
<feature type="domain" description="C2H2-type" evidence="9">
    <location>
        <begin position="127"/>
        <end position="155"/>
    </location>
</feature>
<dbReference type="InterPro" id="IPR036236">
    <property type="entry name" value="Znf_C2H2_sf"/>
</dbReference>
<reference evidence="10 11" key="1">
    <citation type="journal article" date="2020" name="Genome Biol. Evol.">
        <title>Comparative genomics of Sclerotiniaceae.</title>
        <authorList>
            <person name="Valero Jimenez C.A."/>
            <person name="Steentjes M."/>
            <person name="Scholten O.E."/>
            <person name="Van Kan J.A.L."/>
        </authorList>
    </citation>
    <scope>NUCLEOTIDE SEQUENCE [LARGE SCALE GENOMIC DNA]</scope>
    <source>
        <strain evidence="10 11">MUCL 94</strain>
    </source>
</reference>
<comment type="subcellular location">
    <subcellularLocation>
        <location evidence="1">Nucleus</location>
    </subcellularLocation>
</comment>
<dbReference type="GO" id="GO:0006357">
    <property type="term" value="P:regulation of transcription by RNA polymerase II"/>
    <property type="evidence" value="ECO:0007669"/>
    <property type="project" value="TreeGrafter"/>
</dbReference>
<dbReference type="PANTHER" id="PTHR46179">
    <property type="entry name" value="ZINC FINGER PROTEIN"/>
    <property type="match status" value="1"/>
</dbReference>
<dbReference type="InterPro" id="IPR013087">
    <property type="entry name" value="Znf_C2H2_type"/>
</dbReference>
<dbReference type="GeneID" id="62146680"/>
<dbReference type="PROSITE" id="PS00028">
    <property type="entry name" value="ZINC_FINGER_C2H2_1"/>
    <property type="match status" value="5"/>
</dbReference>
<dbReference type="PANTHER" id="PTHR46179:SF13">
    <property type="entry name" value="C2H2-TYPE DOMAIN-CONTAINING PROTEIN"/>
    <property type="match status" value="1"/>
</dbReference>
<feature type="domain" description="C2H2-type" evidence="9">
    <location>
        <begin position="99"/>
        <end position="128"/>
    </location>
</feature>
<dbReference type="PROSITE" id="PS50157">
    <property type="entry name" value="ZINC_FINGER_C2H2_2"/>
    <property type="match status" value="3"/>
</dbReference>
<evidence type="ECO:0000256" key="6">
    <source>
        <dbReference type="ARBA" id="ARBA00023163"/>
    </source>
</evidence>
<evidence type="ECO:0000313" key="11">
    <source>
        <dbReference type="Proteomes" id="UP000710849"/>
    </source>
</evidence>
<evidence type="ECO:0000256" key="7">
    <source>
        <dbReference type="ARBA" id="ARBA00023242"/>
    </source>
</evidence>
<dbReference type="SMART" id="SM00355">
    <property type="entry name" value="ZnF_C2H2"/>
    <property type="match status" value="7"/>
</dbReference>
<evidence type="ECO:0000256" key="3">
    <source>
        <dbReference type="ARBA" id="ARBA00022771"/>
    </source>
</evidence>
<keyword evidence="4" id="KW-0862">Zinc</keyword>
<keyword evidence="7" id="KW-0539">Nucleus</keyword>
<keyword evidence="6" id="KW-0804">Transcription</keyword>
<evidence type="ECO:0000313" key="10">
    <source>
        <dbReference type="EMBL" id="KAF7949582.1"/>
    </source>
</evidence>
<dbReference type="EMBL" id="RCSW01000005">
    <property type="protein sequence ID" value="KAF7949582.1"/>
    <property type="molecule type" value="Genomic_DNA"/>
</dbReference>
<comment type="caution">
    <text evidence="10">The sequence shown here is derived from an EMBL/GenBank/DDBJ whole genome shotgun (WGS) entry which is preliminary data.</text>
</comment>
<dbReference type="RefSeq" id="XP_038735466.1">
    <property type="nucleotide sequence ID" value="XM_038873603.1"/>
</dbReference>
<feature type="domain" description="C2H2-type" evidence="9">
    <location>
        <begin position="45"/>
        <end position="73"/>
    </location>
</feature>
<accession>A0A9P5IPR7</accession>
<sequence length="249" mass="28519">MSNRIQKSSQKASGLTCICASCGKHLRDKRSLGLHKLAKHSSQYYPCPKCDEKFSQKTDLNKHVEQIHGEIKNKCEECNRTYASVHTYNLHVKNYHGTFPCSHLGCNRKLSTLESLNCHIDTHLREFPCKICEKPFAAKPGLVIHMETIHAENSCVCSVEGCDARFTHPATLRAHVLHVHEVKNQPETVCKLCGHDFRGKKRDLRKHMETTHWLDSFKEKFGKPQKDREDEDVPENHLAPMRLAITRAT</sequence>
<evidence type="ECO:0000256" key="8">
    <source>
        <dbReference type="PROSITE-ProRule" id="PRU00042"/>
    </source>
</evidence>
<dbReference type="GO" id="GO:0005634">
    <property type="term" value="C:nucleus"/>
    <property type="evidence" value="ECO:0007669"/>
    <property type="project" value="UniProtKB-SubCell"/>
</dbReference>
<keyword evidence="3 8" id="KW-0863">Zinc-finger</keyword>
<organism evidence="10 11">
    <name type="scientific">Botrytis byssoidea</name>
    <dbReference type="NCBI Taxonomy" id="139641"/>
    <lineage>
        <taxon>Eukaryota</taxon>
        <taxon>Fungi</taxon>
        <taxon>Dikarya</taxon>
        <taxon>Ascomycota</taxon>
        <taxon>Pezizomycotina</taxon>
        <taxon>Leotiomycetes</taxon>
        <taxon>Helotiales</taxon>
        <taxon>Sclerotiniaceae</taxon>
        <taxon>Botrytis</taxon>
    </lineage>
</organism>
<evidence type="ECO:0000256" key="5">
    <source>
        <dbReference type="ARBA" id="ARBA00023015"/>
    </source>
</evidence>
<evidence type="ECO:0000256" key="4">
    <source>
        <dbReference type="ARBA" id="ARBA00022833"/>
    </source>
</evidence>
<dbReference type="AlphaFoldDB" id="A0A9P5IPR7"/>
<keyword evidence="2" id="KW-0479">Metal-binding</keyword>
<protein>
    <recommendedName>
        <fullName evidence="9">C2H2-type domain-containing protein</fullName>
    </recommendedName>
</protein>
<dbReference type="Gene3D" id="3.30.160.60">
    <property type="entry name" value="Classic Zinc Finger"/>
    <property type="match status" value="3"/>
</dbReference>
<evidence type="ECO:0000259" key="9">
    <source>
        <dbReference type="PROSITE" id="PS50157"/>
    </source>
</evidence>
<evidence type="ECO:0000256" key="1">
    <source>
        <dbReference type="ARBA" id="ARBA00004123"/>
    </source>
</evidence>
<dbReference type="Proteomes" id="UP000710849">
    <property type="component" value="Unassembled WGS sequence"/>
</dbReference>
<evidence type="ECO:0000256" key="2">
    <source>
        <dbReference type="ARBA" id="ARBA00022723"/>
    </source>
</evidence>
<name>A0A9P5IPR7_9HELO</name>
<dbReference type="SUPFAM" id="SSF57667">
    <property type="entry name" value="beta-beta-alpha zinc fingers"/>
    <property type="match status" value="2"/>
</dbReference>
<proteinExistence type="predicted"/>
<dbReference type="GO" id="GO:0008270">
    <property type="term" value="F:zinc ion binding"/>
    <property type="evidence" value="ECO:0007669"/>
    <property type="project" value="UniProtKB-KW"/>
</dbReference>